<feature type="compositionally biased region" description="Polar residues" evidence="10">
    <location>
        <begin position="696"/>
        <end position="707"/>
    </location>
</feature>
<evidence type="ECO:0000256" key="7">
    <source>
        <dbReference type="ARBA" id="ARBA00023163"/>
    </source>
</evidence>
<keyword evidence="7" id="KW-0804">Transcription</keyword>
<dbReference type="EMBL" id="LNIX01000014">
    <property type="protein sequence ID" value="OXA46905.1"/>
    <property type="molecule type" value="Genomic_DNA"/>
</dbReference>
<keyword evidence="13" id="KW-1185">Reference proteome</keyword>
<dbReference type="SUPFAM" id="SSF53098">
    <property type="entry name" value="Ribonuclease H-like"/>
    <property type="match status" value="1"/>
</dbReference>
<dbReference type="PANTHER" id="PTHR46481">
    <property type="entry name" value="ZINC FINGER BED DOMAIN-CONTAINING PROTEIN 4"/>
    <property type="match status" value="1"/>
</dbReference>
<keyword evidence="5" id="KW-0805">Transcription regulation</keyword>
<proteinExistence type="predicted"/>
<dbReference type="GO" id="GO:0003677">
    <property type="term" value="F:DNA binding"/>
    <property type="evidence" value="ECO:0007669"/>
    <property type="project" value="UniProtKB-KW"/>
</dbReference>
<dbReference type="GO" id="GO:0005634">
    <property type="term" value="C:nucleus"/>
    <property type="evidence" value="ECO:0007669"/>
    <property type="project" value="UniProtKB-SubCell"/>
</dbReference>
<evidence type="ECO:0000256" key="10">
    <source>
        <dbReference type="SAM" id="MobiDB-lite"/>
    </source>
</evidence>
<keyword evidence="6" id="KW-0238">DNA-binding</keyword>
<feature type="compositionally biased region" description="Acidic residues" evidence="10">
    <location>
        <begin position="823"/>
        <end position="873"/>
    </location>
</feature>
<dbReference type="InterPro" id="IPR052035">
    <property type="entry name" value="ZnF_BED_domain_contain"/>
</dbReference>
<feature type="compositionally biased region" description="Acidic residues" evidence="10">
    <location>
        <begin position="901"/>
        <end position="911"/>
    </location>
</feature>
<dbReference type="Pfam" id="PF05699">
    <property type="entry name" value="Dimer_Tnp_hAT"/>
    <property type="match status" value="1"/>
</dbReference>
<feature type="region of interest" description="Disordered" evidence="10">
    <location>
        <begin position="820"/>
        <end position="946"/>
    </location>
</feature>
<organism evidence="12 13">
    <name type="scientific">Folsomia candida</name>
    <name type="common">Springtail</name>
    <dbReference type="NCBI Taxonomy" id="158441"/>
    <lineage>
        <taxon>Eukaryota</taxon>
        <taxon>Metazoa</taxon>
        <taxon>Ecdysozoa</taxon>
        <taxon>Arthropoda</taxon>
        <taxon>Hexapoda</taxon>
        <taxon>Collembola</taxon>
        <taxon>Entomobryomorpha</taxon>
        <taxon>Isotomoidea</taxon>
        <taxon>Isotomidae</taxon>
        <taxon>Proisotominae</taxon>
        <taxon>Folsomia</taxon>
    </lineage>
</organism>
<feature type="compositionally biased region" description="Polar residues" evidence="10">
    <location>
        <begin position="915"/>
        <end position="926"/>
    </location>
</feature>
<gene>
    <name evidence="12" type="ORF">Fcan01_18350</name>
</gene>
<comment type="subcellular location">
    <subcellularLocation>
        <location evidence="1">Nucleus</location>
    </subcellularLocation>
</comment>
<evidence type="ECO:0000256" key="8">
    <source>
        <dbReference type="ARBA" id="ARBA00023242"/>
    </source>
</evidence>
<name>A0A226DMZ3_FOLCA</name>
<keyword evidence="4" id="KW-0862">Zinc</keyword>
<evidence type="ECO:0000313" key="13">
    <source>
        <dbReference type="Proteomes" id="UP000198287"/>
    </source>
</evidence>
<comment type="caution">
    <text evidence="12">The sequence shown here is derived from an EMBL/GenBank/DDBJ whole genome shotgun (WGS) entry which is preliminary data.</text>
</comment>
<evidence type="ECO:0000256" key="3">
    <source>
        <dbReference type="ARBA" id="ARBA00022771"/>
    </source>
</evidence>
<evidence type="ECO:0000313" key="12">
    <source>
        <dbReference type="EMBL" id="OXA46905.1"/>
    </source>
</evidence>
<sequence>MEDNISENSPDLSIDLISDSEDEISTNNEQTHSGSFKCKKRSEVWNHFNEIKINDASFSKCKYCPTKYSISSKGNKSTGNMKNHLLKFHKKQYNPEVNEAQSKVTDFYKAPQTINAIFSRDNYRHAALKWIVTSNQPHTEIEQAAFINVLKSVNPALPVSSLEISADTIKMDIMNTYGEIQTKIKSIFMAKDGKISFSHDIWTSKNQLAFLGVTAHWISEDWEPKFMLVGFPNICGTHSGENIAALFSKVIGEAGIQVQNVFWVTTDNASSNDTFFKEFGELCAENQICFSEDSNRVRCAAHILNLCVQDLLTQLKVLPTLEVEDEIETGQILEIDDDDEIINNENSDETKVIIKLRKLVRAIRASPQKIEKLAEKCRDNNIKDNKLIIDVKTRWNSTYLMITRAQQLKIPIIVFCTTEPKFQNYLLTDEDWRALDCLQQVLQHFDRATQHLSMSRNVTISSVVPMFDWLNDKLKSYVEGSCNPALKSACSKALDKLQKYFPCPDADILLFVAVVINPAFKLQYFKEHSWDNRAIKKIRSKVIAMYLGHYNGDIDSNADEDVEDTDDFMAHLSKRSKREKTQSEVEIYLGEPTVSTKVNTLEWWKVNENKFPNLSKMARDVFSVQPTSVPIEREFSGGVDLVVPSRCRLSPTTISASMCLKSWWKTGRTVTFQSAGSSNADGGIMTRLRKRKAPRLSTTGTETNNTAQRKRSHRAKRDDSGDCDDCPPDYYVDKFLGLSFLPRQPPMVYTKWARTKSVKCLPSWIPVACVTQCGSEWLEFVTPEKIRDIRAHYKKYYDLKRTLPEHRIDILSYKVLLGHTEGDSSEEEQSVQEQEEEECDANDEESNSDSSEEEQSEQEQEEEECDANDDESNSDSSKEEQSEQEEEEEEEEGHASGNAEDPIDLSQDEEENTRQNDGYNPLSNSILCPPPPPPPTPAAPPKSFQSTIHPDLYLDRIPPESSVSPHPHVQMSHRVPVPAHSVRSLDLHAPEDTFLGYRPPASPAHSMRSLNYYHAPTRRPPPPTPAPPVTVSDNPFNPIPVFGMKTVTEIMDTIVTSSISDRHVAGQDVGTHQPVGAMTVASQVFSDAVMEKVGQKDIVHLTVKQEVFETNHFQKKYEQYKQAGERSTLLRTLLPVFYTGYSLVTI</sequence>
<evidence type="ECO:0000259" key="11">
    <source>
        <dbReference type="PROSITE" id="PS50808"/>
    </source>
</evidence>
<dbReference type="GO" id="GO:0008270">
    <property type="term" value="F:zinc ion binding"/>
    <property type="evidence" value="ECO:0007669"/>
    <property type="project" value="UniProtKB-KW"/>
</dbReference>
<evidence type="ECO:0000256" key="1">
    <source>
        <dbReference type="ARBA" id="ARBA00004123"/>
    </source>
</evidence>
<evidence type="ECO:0000256" key="5">
    <source>
        <dbReference type="ARBA" id="ARBA00023015"/>
    </source>
</evidence>
<dbReference type="InterPro" id="IPR012337">
    <property type="entry name" value="RNaseH-like_sf"/>
</dbReference>
<feature type="domain" description="BED-type" evidence="11">
    <location>
        <begin position="39"/>
        <end position="96"/>
    </location>
</feature>
<dbReference type="InterPro" id="IPR008906">
    <property type="entry name" value="HATC_C_dom"/>
</dbReference>
<evidence type="ECO:0000256" key="9">
    <source>
        <dbReference type="PROSITE-ProRule" id="PRU00027"/>
    </source>
</evidence>
<dbReference type="AlphaFoldDB" id="A0A226DMZ3"/>
<dbReference type="SMART" id="SM00614">
    <property type="entry name" value="ZnF_BED"/>
    <property type="match status" value="1"/>
</dbReference>
<protein>
    <submittedName>
        <fullName evidence="12">Putative AC transposase</fullName>
    </submittedName>
</protein>
<feature type="region of interest" description="Disordered" evidence="10">
    <location>
        <begin position="691"/>
        <end position="722"/>
    </location>
</feature>
<dbReference type="InterPro" id="IPR036236">
    <property type="entry name" value="Znf_C2H2_sf"/>
</dbReference>
<dbReference type="SUPFAM" id="SSF57667">
    <property type="entry name" value="beta-beta-alpha zinc fingers"/>
    <property type="match status" value="1"/>
</dbReference>
<dbReference type="OrthoDB" id="1607513at2759"/>
<dbReference type="GO" id="GO:0046983">
    <property type="term" value="F:protein dimerization activity"/>
    <property type="evidence" value="ECO:0007669"/>
    <property type="project" value="InterPro"/>
</dbReference>
<dbReference type="PANTHER" id="PTHR46481:SF10">
    <property type="entry name" value="ZINC FINGER BED DOMAIN-CONTAINING PROTEIN 39"/>
    <property type="match status" value="1"/>
</dbReference>
<accession>A0A226DMZ3</accession>
<dbReference type="Proteomes" id="UP000198287">
    <property type="component" value="Unassembled WGS sequence"/>
</dbReference>
<feature type="compositionally biased region" description="Acidic residues" evidence="10">
    <location>
        <begin position="882"/>
        <end position="892"/>
    </location>
</feature>
<keyword evidence="3 9" id="KW-0863">Zinc-finger</keyword>
<keyword evidence="8" id="KW-0539">Nucleus</keyword>
<keyword evidence="2" id="KW-0479">Metal-binding</keyword>
<dbReference type="Pfam" id="PF02892">
    <property type="entry name" value="zf-BED"/>
    <property type="match status" value="1"/>
</dbReference>
<evidence type="ECO:0000256" key="2">
    <source>
        <dbReference type="ARBA" id="ARBA00022723"/>
    </source>
</evidence>
<evidence type="ECO:0000256" key="6">
    <source>
        <dbReference type="ARBA" id="ARBA00023125"/>
    </source>
</evidence>
<reference evidence="12 13" key="1">
    <citation type="submission" date="2015-12" db="EMBL/GenBank/DDBJ databases">
        <title>The genome of Folsomia candida.</title>
        <authorList>
            <person name="Faddeeva A."/>
            <person name="Derks M.F."/>
            <person name="Anvar Y."/>
            <person name="Smit S."/>
            <person name="Van Straalen N."/>
            <person name="Roelofs D."/>
        </authorList>
    </citation>
    <scope>NUCLEOTIDE SEQUENCE [LARGE SCALE GENOMIC DNA]</scope>
    <source>
        <strain evidence="12 13">VU population</strain>
        <tissue evidence="12">Whole body</tissue>
    </source>
</reference>
<evidence type="ECO:0000256" key="4">
    <source>
        <dbReference type="ARBA" id="ARBA00022833"/>
    </source>
</evidence>
<dbReference type="GO" id="GO:0009791">
    <property type="term" value="P:post-embryonic development"/>
    <property type="evidence" value="ECO:0007669"/>
    <property type="project" value="UniProtKB-ARBA"/>
</dbReference>
<dbReference type="PROSITE" id="PS50808">
    <property type="entry name" value="ZF_BED"/>
    <property type="match status" value="1"/>
</dbReference>
<dbReference type="InterPro" id="IPR003656">
    <property type="entry name" value="Znf_BED"/>
</dbReference>
<feature type="compositionally biased region" description="Pro residues" evidence="10">
    <location>
        <begin position="928"/>
        <end position="940"/>
    </location>
</feature>